<feature type="non-terminal residue" evidence="4">
    <location>
        <position position="788"/>
    </location>
</feature>
<dbReference type="PANTHER" id="PTHR47691">
    <property type="entry name" value="REGULATOR-RELATED"/>
    <property type="match status" value="1"/>
</dbReference>
<feature type="domain" description="OmpR/PhoB-type" evidence="3">
    <location>
        <begin position="20"/>
        <end position="118"/>
    </location>
</feature>
<evidence type="ECO:0000313" key="4">
    <source>
        <dbReference type="EMBL" id="MBI1686730.1"/>
    </source>
</evidence>
<dbReference type="PROSITE" id="PS51755">
    <property type="entry name" value="OMPR_PHOB"/>
    <property type="match status" value="1"/>
</dbReference>
<dbReference type="InterPro" id="IPR027417">
    <property type="entry name" value="P-loop_NTPase"/>
</dbReference>
<dbReference type="Pfam" id="PF13401">
    <property type="entry name" value="AAA_22"/>
    <property type="match status" value="1"/>
</dbReference>
<dbReference type="RefSeq" id="WP_198578614.1">
    <property type="nucleotide sequence ID" value="NZ_JADWOX010000026.1"/>
</dbReference>
<dbReference type="Pfam" id="PF25872">
    <property type="entry name" value="HTH_77"/>
    <property type="match status" value="1"/>
</dbReference>
<accession>A0ABS0T6K8</accession>
<evidence type="ECO:0000313" key="5">
    <source>
        <dbReference type="Proteomes" id="UP000639859"/>
    </source>
</evidence>
<keyword evidence="1 2" id="KW-0238">DNA-binding</keyword>
<evidence type="ECO:0000256" key="1">
    <source>
        <dbReference type="ARBA" id="ARBA00023125"/>
    </source>
</evidence>
<proteinExistence type="predicted"/>
<dbReference type="Proteomes" id="UP000639859">
    <property type="component" value="Unassembled WGS sequence"/>
</dbReference>
<evidence type="ECO:0000256" key="2">
    <source>
        <dbReference type="PROSITE-ProRule" id="PRU01091"/>
    </source>
</evidence>
<organism evidence="4 5">
    <name type="scientific">Caulobacter hibisci</name>
    <dbReference type="NCBI Taxonomy" id="2035993"/>
    <lineage>
        <taxon>Bacteria</taxon>
        <taxon>Pseudomonadati</taxon>
        <taxon>Pseudomonadota</taxon>
        <taxon>Alphaproteobacteria</taxon>
        <taxon>Caulobacterales</taxon>
        <taxon>Caulobacteraceae</taxon>
        <taxon>Caulobacter</taxon>
    </lineage>
</organism>
<name>A0ABS0T6K8_9CAUL</name>
<dbReference type="Gene3D" id="3.40.50.300">
    <property type="entry name" value="P-loop containing nucleotide triphosphate hydrolases"/>
    <property type="match status" value="1"/>
</dbReference>
<dbReference type="SUPFAM" id="SSF48452">
    <property type="entry name" value="TPR-like"/>
    <property type="match status" value="1"/>
</dbReference>
<dbReference type="InterPro" id="IPR058852">
    <property type="entry name" value="HTH_77"/>
</dbReference>
<dbReference type="InterPro" id="IPR011990">
    <property type="entry name" value="TPR-like_helical_dom_sf"/>
</dbReference>
<dbReference type="CDD" id="cd00383">
    <property type="entry name" value="trans_reg_C"/>
    <property type="match status" value="1"/>
</dbReference>
<dbReference type="SUPFAM" id="SSF52540">
    <property type="entry name" value="P-loop containing nucleoside triphosphate hydrolases"/>
    <property type="match status" value="1"/>
</dbReference>
<dbReference type="Pfam" id="PF00486">
    <property type="entry name" value="Trans_reg_C"/>
    <property type="match status" value="1"/>
</dbReference>
<evidence type="ECO:0000259" key="3">
    <source>
        <dbReference type="PROSITE" id="PS51755"/>
    </source>
</evidence>
<comment type="caution">
    <text evidence="4">The sequence shown here is derived from an EMBL/GenBank/DDBJ whole genome shotgun (WGS) entry which is preliminary data.</text>
</comment>
<protein>
    <submittedName>
        <fullName evidence="4">Winged helix-turn-helix domain-containing protein</fullName>
    </submittedName>
</protein>
<feature type="DNA-binding region" description="OmpR/PhoB-type" evidence="2">
    <location>
        <begin position="20"/>
        <end position="118"/>
    </location>
</feature>
<dbReference type="EMBL" id="JADWOX010000026">
    <property type="protein sequence ID" value="MBI1686730.1"/>
    <property type="molecule type" value="Genomic_DNA"/>
</dbReference>
<keyword evidence="5" id="KW-1185">Reference proteome</keyword>
<gene>
    <name evidence="4" type="ORF">I4Q42_23935</name>
</gene>
<dbReference type="PANTHER" id="PTHR47691:SF3">
    <property type="entry name" value="HTH-TYPE TRANSCRIPTIONAL REGULATOR RV0890C-RELATED"/>
    <property type="match status" value="1"/>
</dbReference>
<dbReference type="Gene3D" id="1.10.10.10">
    <property type="entry name" value="Winged helix-like DNA-binding domain superfamily/Winged helix DNA-binding domain"/>
    <property type="match status" value="1"/>
</dbReference>
<dbReference type="InterPro" id="IPR001867">
    <property type="entry name" value="OmpR/PhoB-type_DNA-bd"/>
</dbReference>
<dbReference type="InterPro" id="IPR049945">
    <property type="entry name" value="AAA_22"/>
</dbReference>
<dbReference type="SUPFAM" id="SSF46894">
    <property type="entry name" value="C-terminal effector domain of the bipartite response regulators"/>
    <property type="match status" value="1"/>
</dbReference>
<reference evidence="4 5" key="1">
    <citation type="submission" date="2020-11" db="EMBL/GenBank/DDBJ databases">
        <title>genome sequence of strain KACC 18849.</title>
        <authorList>
            <person name="Gao J."/>
            <person name="Zhang X."/>
        </authorList>
    </citation>
    <scope>NUCLEOTIDE SEQUENCE [LARGE SCALE GENOMIC DNA]</scope>
    <source>
        <strain evidence="4 5">KACC 18849</strain>
    </source>
</reference>
<dbReference type="InterPro" id="IPR036388">
    <property type="entry name" value="WH-like_DNA-bd_sf"/>
</dbReference>
<sequence>MRQTVENLASSVISVEPPIGARLSFGPFALTPGERLLTRDGAPLEIGGRTLDLLLALVAQPGRVLSKRDLLKRVWPDVVVEDASLRFHMANLRRILGDGEDGARFIATQVGVGYAFVAPVRGLSAPPAIPAPPANIEPGSAGRLPARLSRLIGRDDEVRLLLERIGDGQILTVVGAAGVGKTSLAIEAGHALAERFADGANFVDLAALEDGALVASAIAGALGVVVQAEDPLAVVLGHLREQHRLLILDNCEHLVDAVSGVVERIREAAPRVAILATSREPLRVRGEQVRWLASLDYPNETAELSREALLAYPAVELFLARAAAAGGAPAADLDTARAVADICRRLDGMALPIELAAVRVAAHGVQATARLLGERFSLAWVGRRTAQPRQQTLQATLDWSYDLLSDAERRTFERLSVFLGPFSLEAALEVIVGEDLCVDVAASALDELIAKSLVSPDRWGDARAYRLLEMTRAHARAKLSARGDGEGAATARRHAVHVLESLKGAEDRRAEDAERWAADLSSQLGNIRSALDWSFGADGDPDLAAPLASASASAFLDLSLLVECRTWCARAVAGLREEHRDGAIELELQAALGLSLMFTRGNSDAAEKALRRALDLATRLGDQWNQLRLLGRLHIFHERIGDFETALGWAAMAVEVADAIGEPEAIAVAASLSGVSHHLAGDQTLARRELEQALRSSPPSERGRTIYYGYDHRNRSGIALARTLWLQGHADRARRIAAETLREAGRLDHPITHCIALIWTLSVSLWAGDLDETEAGLKAFSKLAAVNA</sequence>
<dbReference type="Gene3D" id="1.25.40.10">
    <property type="entry name" value="Tetratricopeptide repeat domain"/>
    <property type="match status" value="1"/>
</dbReference>
<dbReference type="SMART" id="SM00862">
    <property type="entry name" value="Trans_reg_C"/>
    <property type="match status" value="1"/>
</dbReference>
<dbReference type="InterPro" id="IPR016032">
    <property type="entry name" value="Sig_transdc_resp-reg_C-effctor"/>
</dbReference>